<dbReference type="AlphaFoldDB" id="A0A139AGI1"/>
<organism evidence="2 3">
    <name type="scientific">Gonapodya prolifera (strain JEL478)</name>
    <name type="common">Monoblepharis prolifera</name>
    <dbReference type="NCBI Taxonomy" id="1344416"/>
    <lineage>
        <taxon>Eukaryota</taxon>
        <taxon>Fungi</taxon>
        <taxon>Fungi incertae sedis</taxon>
        <taxon>Chytridiomycota</taxon>
        <taxon>Chytridiomycota incertae sedis</taxon>
        <taxon>Monoblepharidomycetes</taxon>
        <taxon>Monoblepharidales</taxon>
        <taxon>Gonapodyaceae</taxon>
        <taxon>Gonapodya</taxon>
    </lineage>
</organism>
<evidence type="ECO:0000259" key="1">
    <source>
        <dbReference type="Pfam" id="PF25377"/>
    </source>
</evidence>
<keyword evidence="3" id="KW-1185">Reference proteome</keyword>
<dbReference type="InterPro" id="IPR057208">
    <property type="entry name" value="DUF7886"/>
</dbReference>
<dbReference type="EMBL" id="KQ965759">
    <property type="protein sequence ID" value="KXS15799.1"/>
    <property type="molecule type" value="Genomic_DNA"/>
</dbReference>
<dbReference type="OMA" id="QGIRVWD"/>
<evidence type="ECO:0000313" key="2">
    <source>
        <dbReference type="EMBL" id="KXS15799.1"/>
    </source>
</evidence>
<reference evidence="2 3" key="1">
    <citation type="journal article" date="2015" name="Genome Biol. Evol.">
        <title>Phylogenomic analyses indicate that early fungi evolved digesting cell walls of algal ancestors of land plants.</title>
        <authorList>
            <person name="Chang Y."/>
            <person name="Wang S."/>
            <person name="Sekimoto S."/>
            <person name="Aerts A.L."/>
            <person name="Choi C."/>
            <person name="Clum A."/>
            <person name="LaButti K.M."/>
            <person name="Lindquist E.A."/>
            <person name="Yee Ngan C."/>
            <person name="Ohm R.A."/>
            <person name="Salamov A.A."/>
            <person name="Grigoriev I.V."/>
            <person name="Spatafora J.W."/>
            <person name="Berbee M.L."/>
        </authorList>
    </citation>
    <scope>NUCLEOTIDE SEQUENCE [LARGE SCALE GENOMIC DNA]</scope>
    <source>
        <strain evidence="2 3">JEL478</strain>
    </source>
</reference>
<dbReference type="PANTHER" id="PTHR47915">
    <property type="entry name" value="SI:DKEY-19B23.7"/>
    <property type="match status" value="1"/>
</dbReference>
<protein>
    <recommendedName>
        <fullName evidence="1">DUF7886 domain-containing protein</fullName>
    </recommendedName>
</protein>
<sequence>MANRSPSKDPQKLNPLLSEFLSFGCLSGFRYFETYLRGREELIIRVFNDSKTPIFSAHPHAHSNAAQLVKEGSSNLVLSYRTQRLLSLQTFSGLPPASPADRDLEKDSTKTAFLIAGYARYGKPFVWLRSHHNRLLQSHGGDNTDSPLTLASTNNWPKADVKLADIVAELVTLALHPPPSNPFAIDHAFFDSIPLEESIVLSGAMVDFLSKLYTRRSQWSEGVFEDLKILQRRHFTDLNEYVTKSAASGGVTPTSSTEAVF</sequence>
<proteinExistence type="predicted"/>
<accession>A0A139AGI1</accession>
<dbReference type="Proteomes" id="UP000070544">
    <property type="component" value="Unassembled WGS sequence"/>
</dbReference>
<evidence type="ECO:0000313" key="3">
    <source>
        <dbReference type="Proteomes" id="UP000070544"/>
    </source>
</evidence>
<name>A0A139AGI1_GONPJ</name>
<gene>
    <name evidence="2" type="ORF">M427DRAFT_56370</name>
</gene>
<feature type="domain" description="DUF7886" evidence="1">
    <location>
        <begin position="98"/>
        <end position="236"/>
    </location>
</feature>
<dbReference type="PANTHER" id="PTHR47915:SF1">
    <property type="entry name" value="SI:DKEY-19B23.7"/>
    <property type="match status" value="1"/>
</dbReference>
<dbReference type="OrthoDB" id="239865at2759"/>
<dbReference type="Pfam" id="PF25377">
    <property type="entry name" value="DUF7886"/>
    <property type="match status" value="1"/>
</dbReference>